<protein>
    <submittedName>
        <fullName evidence="2">Uncharacterized protein</fullName>
    </submittedName>
</protein>
<dbReference type="VEuPathDB" id="FungiDB:FOZG_13103"/>
<keyword evidence="1" id="KW-1133">Transmembrane helix</keyword>
<proteinExistence type="predicted"/>
<dbReference type="EMBL" id="JH717905">
    <property type="protein sequence ID" value="EWZ33342.1"/>
    <property type="molecule type" value="Genomic_DNA"/>
</dbReference>
<evidence type="ECO:0000256" key="1">
    <source>
        <dbReference type="SAM" id="Phobius"/>
    </source>
</evidence>
<gene>
    <name evidence="2" type="ORF">FOZG_13103</name>
</gene>
<keyword evidence="1" id="KW-0472">Membrane</keyword>
<evidence type="ECO:0000313" key="2">
    <source>
        <dbReference type="EMBL" id="EWZ33342.1"/>
    </source>
</evidence>
<dbReference type="Proteomes" id="UP000030766">
    <property type="component" value="Unassembled WGS sequence"/>
</dbReference>
<reference evidence="2" key="1">
    <citation type="submission" date="2011-06" db="EMBL/GenBank/DDBJ databases">
        <title>The Genome Sequence of Fusarium oxysporum Fo47.</title>
        <authorList>
            <consortium name="The Broad Institute Genome Sequencing Platform"/>
            <person name="Ma L.-J."/>
            <person name="Gale L.R."/>
            <person name="Schwartz D.C."/>
            <person name="Zhou S."/>
            <person name="Corby-Kistler H."/>
            <person name="Young S.K."/>
            <person name="Zeng Q."/>
            <person name="Gargeya S."/>
            <person name="Fitzgerald M."/>
            <person name="Haas B."/>
            <person name="Abouelleil A."/>
            <person name="Alvarado L."/>
            <person name="Arachchi H.M."/>
            <person name="Berlin A."/>
            <person name="Brown A."/>
            <person name="Chapman S.B."/>
            <person name="Chen Z."/>
            <person name="Dunbar C."/>
            <person name="Freedman E."/>
            <person name="Gearin G."/>
            <person name="Gellesch M."/>
            <person name="Goldberg J."/>
            <person name="Griggs A."/>
            <person name="Gujja S."/>
            <person name="Heiman D."/>
            <person name="Howarth C."/>
            <person name="Larson L."/>
            <person name="Lui A."/>
            <person name="MacDonald P.J.P."/>
            <person name="Mehta T."/>
            <person name="Montmayeur A."/>
            <person name="Murphy C."/>
            <person name="Neiman D."/>
            <person name="Pearson M."/>
            <person name="Priest M."/>
            <person name="Roberts A."/>
            <person name="Saif S."/>
            <person name="Shea T."/>
            <person name="Shenoy N."/>
            <person name="Sisk P."/>
            <person name="Stolte C."/>
            <person name="Sykes S."/>
            <person name="Wortman J."/>
            <person name="Nusbaum C."/>
            <person name="Birren B."/>
        </authorList>
    </citation>
    <scope>NUCLEOTIDE SEQUENCE [LARGE SCALE GENOMIC DNA]</scope>
    <source>
        <strain evidence="2">Fo47</strain>
    </source>
</reference>
<feature type="transmembrane region" description="Helical" evidence="1">
    <location>
        <begin position="54"/>
        <end position="76"/>
    </location>
</feature>
<keyword evidence="1" id="KW-0812">Transmembrane</keyword>
<reference evidence="2" key="2">
    <citation type="submission" date="2012-06" db="EMBL/GenBank/DDBJ databases">
        <title>Annotation of the Genome Sequence of Fusarium oxysporum Fo47.</title>
        <authorList>
            <consortium name="The Broad Institute Genomics Platform"/>
            <person name="Ma L.-J."/>
            <person name="Corby-Kistler H."/>
            <person name="Broz K."/>
            <person name="Gale L.R."/>
            <person name="Jonkers W."/>
            <person name="O'Donnell K."/>
            <person name="Ploetz R."/>
            <person name="Steinberg C."/>
            <person name="Schwartz D.C."/>
            <person name="VanEtten H."/>
            <person name="Zhou S."/>
            <person name="Young S.K."/>
            <person name="Zeng Q."/>
            <person name="Gargeya S."/>
            <person name="Fitzgerald M."/>
            <person name="Abouelleil A."/>
            <person name="Alvarado L."/>
            <person name="Chapman S.B."/>
            <person name="Gainer-Dewar J."/>
            <person name="Goldberg J."/>
            <person name="Griggs A."/>
            <person name="Gujja S."/>
            <person name="Hansen M."/>
            <person name="Howarth C."/>
            <person name="Imamovic A."/>
            <person name="Ireland A."/>
            <person name="Larimer J."/>
            <person name="McCowan C."/>
            <person name="Murphy C."/>
            <person name="Pearson M."/>
            <person name="Poon T.W."/>
            <person name="Priest M."/>
            <person name="Roberts A."/>
            <person name="Saif S."/>
            <person name="Shea T."/>
            <person name="Sykes S."/>
            <person name="Wortman J."/>
            <person name="Nusbaum C."/>
            <person name="Birren B."/>
        </authorList>
    </citation>
    <scope>NUCLEOTIDE SEQUENCE</scope>
    <source>
        <strain evidence="2">Fo47</strain>
    </source>
</reference>
<name>W9JMQ2_FUSOX</name>
<dbReference type="HOGENOM" id="CLU_1835241_0_0_1"/>
<dbReference type="AlphaFoldDB" id="W9JMQ2"/>
<sequence length="140" mass="15810">MEDENALPRAKSIARRKTVKATLVLGFAPVIGGGHVLICFVFCPDACHFHSRPILLSFRIMLLYSHSCANPILMYMRPQLCTRHKIHSTLLPNNIKAPRFPLFAIISTPTWETSKPDELQSMPITITPSWVAPCILPYRL</sequence>
<feature type="transmembrane region" description="Helical" evidence="1">
    <location>
        <begin position="21"/>
        <end position="42"/>
    </location>
</feature>
<accession>W9JMQ2</accession>
<organism evidence="2">
    <name type="scientific">Fusarium oxysporum Fo47</name>
    <dbReference type="NCBI Taxonomy" id="660027"/>
    <lineage>
        <taxon>Eukaryota</taxon>
        <taxon>Fungi</taxon>
        <taxon>Dikarya</taxon>
        <taxon>Ascomycota</taxon>
        <taxon>Pezizomycotina</taxon>
        <taxon>Sordariomycetes</taxon>
        <taxon>Hypocreomycetidae</taxon>
        <taxon>Hypocreales</taxon>
        <taxon>Nectriaceae</taxon>
        <taxon>Fusarium</taxon>
        <taxon>Fusarium oxysporum species complex</taxon>
    </lineage>
</organism>